<feature type="domain" description="Suppressor of white apricot N-terminal" evidence="4">
    <location>
        <begin position="1"/>
        <end position="107"/>
    </location>
</feature>
<organism evidence="5 6">
    <name type="scientific">Paragonimus westermani</name>
    <dbReference type="NCBI Taxonomy" id="34504"/>
    <lineage>
        <taxon>Eukaryota</taxon>
        <taxon>Metazoa</taxon>
        <taxon>Spiralia</taxon>
        <taxon>Lophotrochozoa</taxon>
        <taxon>Platyhelminthes</taxon>
        <taxon>Trematoda</taxon>
        <taxon>Digenea</taxon>
        <taxon>Plagiorchiida</taxon>
        <taxon>Troglotremata</taxon>
        <taxon>Troglotrematidae</taxon>
        <taxon>Paragonimus</taxon>
    </lineage>
</organism>
<dbReference type="SMART" id="SM01141">
    <property type="entry name" value="DRY_EERY"/>
    <property type="match status" value="1"/>
</dbReference>
<evidence type="ECO:0000256" key="2">
    <source>
        <dbReference type="ARBA" id="ARBA00023187"/>
    </source>
</evidence>
<name>A0A5J4N6A8_9TREM</name>
<evidence type="ECO:0000256" key="3">
    <source>
        <dbReference type="SAM" id="MobiDB-lite"/>
    </source>
</evidence>
<feature type="compositionally biased region" description="Acidic residues" evidence="3">
    <location>
        <begin position="135"/>
        <end position="144"/>
    </location>
</feature>
<keyword evidence="2" id="KW-0508">mRNA splicing</keyword>
<keyword evidence="1" id="KW-0507">mRNA processing</keyword>
<dbReference type="PANTHER" id="PTHR13161">
    <property type="entry name" value="SPLICING FACTOR SUPPRESSOR OF WHITE APRICOT"/>
    <property type="match status" value="1"/>
</dbReference>
<feature type="non-terminal residue" evidence="5">
    <location>
        <position position="262"/>
    </location>
</feature>
<dbReference type="Pfam" id="PF09750">
    <property type="entry name" value="DRY_EERY"/>
    <property type="match status" value="1"/>
</dbReference>
<evidence type="ECO:0000313" key="6">
    <source>
        <dbReference type="Proteomes" id="UP000324629"/>
    </source>
</evidence>
<evidence type="ECO:0000313" key="5">
    <source>
        <dbReference type="EMBL" id="KAA3671071.1"/>
    </source>
</evidence>
<dbReference type="Proteomes" id="UP000324629">
    <property type="component" value="Unassembled WGS sequence"/>
</dbReference>
<proteinExistence type="predicted"/>
<dbReference type="AlphaFoldDB" id="A0A5J4N6A8"/>
<accession>A0A5J4N6A8</accession>
<dbReference type="InterPro" id="IPR040397">
    <property type="entry name" value="SWAP"/>
</dbReference>
<dbReference type="GO" id="GO:0006397">
    <property type="term" value="P:mRNA processing"/>
    <property type="evidence" value="ECO:0007669"/>
    <property type="project" value="UniProtKB-KW"/>
</dbReference>
<dbReference type="PANTHER" id="PTHR13161:SF4">
    <property type="entry name" value="CLK4-ASSOCIATING SERINE_ARGININE RICH PROTEIN"/>
    <property type="match status" value="1"/>
</dbReference>
<reference evidence="5 6" key="1">
    <citation type="journal article" date="2019" name="Gigascience">
        <title>Whole-genome sequence of the oriental lung fluke Paragonimus westermani.</title>
        <authorList>
            <person name="Oey H."/>
            <person name="Zakrzewski M."/>
            <person name="Narain K."/>
            <person name="Devi K.R."/>
            <person name="Agatsuma T."/>
            <person name="Nawaratna S."/>
            <person name="Gobert G.N."/>
            <person name="Jones M.K."/>
            <person name="Ragan M.A."/>
            <person name="McManus D.P."/>
            <person name="Krause L."/>
        </authorList>
    </citation>
    <scope>NUCLEOTIDE SEQUENCE [LARGE SCALE GENOMIC DNA]</scope>
    <source>
        <strain evidence="5 6">IND2009</strain>
    </source>
</reference>
<evidence type="ECO:0000259" key="4">
    <source>
        <dbReference type="SMART" id="SM01141"/>
    </source>
</evidence>
<evidence type="ECO:0000256" key="1">
    <source>
        <dbReference type="ARBA" id="ARBA00022664"/>
    </source>
</evidence>
<gene>
    <name evidence="5" type="ORF">DEA37_0006064</name>
</gene>
<dbReference type="EMBL" id="QNGE01007351">
    <property type="protein sequence ID" value="KAA3671071.1"/>
    <property type="molecule type" value="Genomic_DNA"/>
</dbReference>
<feature type="region of interest" description="Disordered" evidence="3">
    <location>
        <begin position="124"/>
        <end position="144"/>
    </location>
</feature>
<keyword evidence="6" id="KW-1185">Reference proteome</keyword>
<comment type="caution">
    <text evidence="5">The sequence shown here is derived from an EMBL/GenBank/DDBJ whole genome shotgun (WGS) entry which is preliminary data.</text>
</comment>
<dbReference type="GO" id="GO:0008380">
    <property type="term" value="P:RNA splicing"/>
    <property type="evidence" value="ECO:0007669"/>
    <property type="project" value="UniProtKB-KW"/>
</dbReference>
<sequence length="262" mass="29233">MPWIGDSTILIDRFDARTNLENWDSHIEDAPKLTPVERIEERLCMYERYRCIIHNDFAGVTEAMALKQIELDEKYGDLDKKRKEEEEIGKKSQEPKAAIGFTYEDGNQAPGGVGINATLTTTTLASGPPIGAVDDSSDSDEEADSDMDIDVELDLATLGLEGRRQLAKSAATFGLHPTDFVQLLSADQQLETELRLAKALEEEKLQLAGRKSRRARRLLKERRAKEKFPKLLTTKVGLLNGQPISRLVIDACLNAFVPSSFE</sequence>
<protein>
    <submittedName>
        <fullName evidence="5">Splicing factor, arginine/serine-rich 16</fullName>
    </submittedName>
</protein>
<dbReference type="InterPro" id="IPR019147">
    <property type="entry name" value="SWAP_N_domain"/>
</dbReference>